<feature type="region of interest" description="Disordered" evidence="3">
    <location>
        <begin position="67"/>
        <end position="118"/>
    </location>
</feature>
<feature type="region of interest" description="Disordered" evidence="3">
    <location>
        <begin position="537"/>
        <end position="559"/>
    </location>
</feature>
<keyword evidence="2" id="KW-0106">Calcium</keyword>
<feature type="compositionally biased region" description="Polar residues" evidence="3">
    <location>
        <begin position="67"/>
        <end position="85"/>
    </location>
</feature>
<dbReference type="GO" id="GO:0046928">
    <property type="term" value="P:regulation of neurotransmitter secretion"/>
    <property type="evidence" value="ECO:0007669"/>
    <property type="project" value="TreeGrafter"/>
</dbReference>
<dbReference type="InterPro" id="IPR000008">
    <property type="entry name" value="C2_dom"/>
</dbReference>
<keyword evidence="4" id="KW-1133">Transmembrane helix</keyword>
<evidence type="ECO:0000256" key="4">
    <source>
        <dbReference type="SAM" id="Phobius"/>
    </source>
</evidence>
<dbReference type="EMBL" id="ODYU01000314">
    <property type="protein sequence ID" value="SOQ34833.1"/>
    <property type="molecule type" value="Genomic_DNA"/>
</dbReference>
<dbReference type="PANTHER" id="PTHR45911">
    <property type="entry name" value="C2 DOMAIN-CONTAINING PROTEIN"/>
    <property type="match status" value="1"/>
</dbReference>
<dbReference type="SUPFAM" id="SSF49562">
    <property type="entry name" value="C2 domain (Calcium/lipid-binding domain, CaLB)"/>
    <property type="match status" value="2"/>
</dbReference>
<dbReference type="SMART" id="SM00239">
    <property type="entry name" value="C2"/>
    <property type="match status" value="2"/>
</dbReference>
<dbReference type="InterPro" id="IPR035892">
    <property type="entry name" value="C2_domain_sf"/>
</dbReference>
<accession>A0A2H1V1W1</accession>
<sequence>MELNHRSLQKSRHSLDSALVSKNGSGLWRPSSIANIASDYLRRPDPVLQSVPVNKISNGLVANNVQSNGSTCNGSNSPQASNHMNNEQRRPPTPIPGLPTPPQTPTDEKQKSDRKFSLRLDKNARNTVVNVVIVEAKGLPDKPQDGASHAVYCKFRLGSQSYKSKSVPATRQPQWRESFRLHLRNDQLLTISLWDKGKQKNFMGSCVLDLSTRERERTHDIWQDLDGGYGSVHLSVTLCTTRTIHDPDQSTSSNEPNVEDLRSKYAFYNLTPDTSIVGQLHVKVIGAKGLYGKPNAYCTLELDNEKIQTPSVSSSSEPVWNKTYVFRSRRADGLTDGKQLAPSTDTSKTSGITNALPMFWGNIYDVASTFELKVYDRSINSLLYDFLGRVIIPLLRINNGEACWYALKDSCKKKGARGNCPRVRLEMNIFWNPVMASLKLFRPKQVKYITKPPKFDIPLIYKNCKFIRDTFDALFIFNEYFKIFLEWDDRELSTTILCSWLIFWYYFDPWMTPLLIAALFPVIWFIDHKLHQETKLPNDEGPKDWNKGDDGQGEESVSDKIKGLPDMTLTITAGIEYLVSVAERLYNLATFKVPFLTILSMILLVINSALLYFVPYKYLMMGFGIYKYGRKRLNPDRILNNDLLDFISRIPDNKMLRDWKQLSVPEPQNNKSSTSTSSGKSST</sequence>
<evidence type="ECO:0000256" key="1">
    <source>
        <dbReference type="ARBA" id="ARBA00022723"/>
    </source>
</evidence>
<dbReference type="OrthoDB" id="5973539at2759"/>
<name>A0A2H1V1W1_SPOFR</name>
<feature type="compositionally biased region" description="Basic and acidic residues" evidence="3">
    <location>
        <begin position="106"/>
        <end position="118"/>
    </location>
</feature>
<dbReference type="AlphaFoldDB" id="A0A2H1V1W1"/>
<evidence type="ECO:0000313" key="6">
    <source>
        <dbReference type="EMBL" id="SOQ34833.1"/>
    </source>
</evidence>
<dbReference type="PANTHER" id="PTHR45911:SF4">
    <property type="entry name" value="MULTIPLE C2 AND TRANSMEMBRANE DOMAIN-CONTAINING PROTEIN"/>
    <property type="match status" value="1"/>
</dbReference>
<keyword evidence="4" id="KW-0472">Membrane</keyword>
<evidence type="ECO:0000259" key="5">
    <source>
        <dbReference type="PROSITE" id="PS50004"/>
    </source>
</evidence>
<keyword evidence="4" id="KW-0812">Transmembrane</keyword>
<feature type="compositionally biased region" description="Pro residues" evidence="3">
    <location>
        <begin position="91"/>
        <end position="104"/>
    </location>
</feature>
<feature type="transmembrane region" description="Helical" evidence="4">
    <location>
        <begin position="593"/>
        <end position="614"/>
    </location>
</feature>
<feature type="domain" description="C2" evidence="5">
    <location>
        <begin position="110"/>
        <end position="223"/>
    </location>
</feature>
<feature type="compositionally biased region" description="Low complexity" evidence="3">
    <location>
        <begin position="671"/>
        <end position="683"/>
    </location>
</feature>
<reference evidence="6" key="1">
    <citation type="submission" date="2016-07" db="EMBL/GenBank/DDBJ databases">
        <authorList>
            <person name="Bretaudeau A."/>
        </authorList>
    </citation>
    <scope>NUCLEOTIDE SEQUENCE</scope>
    <source>
        <strain evidence="6">Rice</strain>
        <tissue evidence="6">Whole body</tissue>
    </source>
</reference>
<evidence type="ECO:0000256" key="2">
    <source>
        <dbReference type="ARBA" id="ARBA00022837"/>
    </source>
</evidence>
<keyword evidence="1" id="KW-0479">Metal-binding</keyword>
<dbReference type="Pfam" id="PF00168">
    <property type="entry name" value="C2"/>
    <property type="match status" value="2"/>
</dbReference>
<dbReference type="GO" id="GO:0005509">
    <property type="term" value="F:calcium ion binding"/>
    <property type="evidence" value="ECO:0007669"/>
    <property type="project" value="TreeGrafter"/>
</dbReference>
<evidence type="ECO:0000256" key="3">
    <source>
        <dbReference type="SAM" id="MobiDB-lite"/>
    </source>
</evidence>
<protein>
    <submittedName>
        <fullName evidence="6">SFRICE_000766</fullName>
    </submittedName>
</protein>
<dbReference type="Gene3D" id="2.60.40.150">
    <property type="entry name" value="C2 domain"/>
    <property type="match status" value="2"/>
</dbReference>
<organism evidence="6">
    <name type="scientific">Spodoptera frugiperda</name>
    <name type="common">Fall armyworm</name>
    <dbReference type="NCBI Taxonomy" id="7108"/>
    <lineage>
        <taxon>Eukaryota</taxon>
        <taxon>Metazoa</taxon>
        <taxon>Ecdysozoa</taxon>
        <taxon>Arthropoda</taxon>
        <taxon>Hexapoda</taxon>
        <taxon>Insecta</taxon>
        <taxon>Pterygota</taxon>
        <taxon>Neoptera</taxon>
        <taxon>Endopterygota</taxon>
        <taxon>Lepidoptera</taxon>
        <taxon>Glossata</taxon>
        <taxon>Ditrysia</taxon>
        <taxon>Noctuoidea</taxon>
        <taxon>Noctuidae</taxon>
        <taxon>Amphipyrinae</taxon>
        <taxon>Spodoptera</taxon>
    </lineage>
</organism>
<dbReference type="GO" id="GO:0030672">
    <property type="term" value="C:synaptic vesicle membrane"/>
    <property type="evidence" value="ECO:0007669"/>
    <property type="project" value="TreeGrafter"/>
</dbReference>
<feature type="transmembrane region" description="Helical" evidence="4">
    <location>
        <begin position="503"/>
        <end position="526"/>
    </location>
</feature>
<feature type="domain" description="C2" evidence="5">
    <location>
        <begin position="252"/>
        <end position="409"/>
    </location>
</feature>
<feature type="region of interest" description="Disordered" evidence="3">
    <location>
        <begin position="661"/>
        <end position="683"/>
    </location>
</feature>
<proteinExistence type="predicted"/>
<feature type="compositionally biased region" description="Basic and acidic residues" evidence="3">
    <location>
        <begin position="537"/>
        <end position="550"/>
    </location>
</feature>
<dbReference type="PROSITE" id="PS50004">
    <property type="entry name" value="C2"/>
    <property type="match status" value="2"/>
</dbReference>
<gene>
    <name evidence="6" type="ORF">SFRICE_000766</name>
</gene>